<dbReference type="PROSITE" id="PS50125">
    <property type="entry name" value="GUANYLATE_CYCLASE_2"/>
    <property type="match status" value="1"/>
</dbReference>
<dbReference type="RefSeq" id="WP_155176587.1">
    <property type="nucleotide sequence ID" value="NZ_BAAAFL010000012.1"/>
</dbReference>
<dbReference type="Pfam" id="PF00211">
    <property type="entry name" value="Guanylate_cyc"/>
    <property type="match status" value="1"/>
</dbReference>
<feature type="transmembrane region" description="Helical" evidence="1">
    <location>
        <begin position="12"/>
        <end position="33"/>
    </location>
</feature>
<dbReference type="InterPro" id="IPR050697">
    <property type="entry name" value="Adenylyl/Guanylyl_Cyclase_3/4"/>
</dbReference>
<keyword evidence="1" id="KW-0472">Membrane</keyword>
<dbReference type="InterPro" id="IPR029787">
    <property type="entry name" value="Nucleotide_cyclase"/>
</dbReference>
<organism evidence="3 4">
    <name type="scientific">Fulvivirga kasyanovii</name>
    <dbReference type="NCBI Taxonomy" id="396812"/>
    <lineage>
        <taxon>Bacteria</taxon>
        <taxon>Pseudomonadati</taxon>
        <taxon>Bacteroidota</taxon>
        <taxon>Cytophagia</taxon>
        <taxon>Cytophagales</taxon>
        <taxon>Fulvivirgaceae</taxon>
        <taxon>Fulvivirga</taxon>
    </lineage>
</organism>
<dbReference type="EMBL" id="SMLW01000672">
    <property type="protein sequence ID" value="MTI28753.1"/>
    <property type="molecule type" value="Genomic_DNA"/>
</dbReference>
<dbReference type="PANTHER" id="PTHR43081:SF1">
    <property type="entry name" value="ADENYLATE CYCLASE, TERMINAL-DIFFERENTIATION SPECIFIC"/>
    <property type="match status" value="1"/>
</dbReference>
<dbReference type="SUPFAM" id="SSF55073">
    <property type="entry name" value="Nucleotide cyclase"/>
    <property type="match status" value="1"/>
</dbReference>
<dbReference type="PANTHER" id="PTHR43081">
    <property type="entry name" value="ADENYLATE CYCLASE, TERMINAL-DIFFERENTIATION SPECIFIC-RELATED"/>
    <property type="match status" value="1"/>
</dbReference>
<evidence type="ECO:0000313" key="4">
    <source>
        <dbReference type="Proteomes" id="UP000798808"/>
    </source>
</evidence>
<keyword evidence="4" id="KW-1185">Reference proteome</keyword>
<dbReference type="Gene3D" id="3.30.70.1230">
    <property type="entry name" value="Nucleotide cyclase"/>
    <property type="match status" value="1"/>
</dbReference>
<dbReference type="Proteomes" id="UP000798808">
    <property type="component" value="Unassembled WGS sequence"/>
</dbReference>
<keyword evidence="1" id="KW-1133">Transmembrane helix</keyword>
<feature type="domain" description="Guanylate cyclase" evidence="2">
    <location>
        <begin position="185"/>
        <end position="314"/>
    </location>
</feature>
<protein>
    <submittedName>
        <fullName evidence="3">Adenylate/guanylate cyclase domain-containing protein</fullName>
    </submittedName>
</protein>
<reference evidence="3 4" key="1">
    <citation type="submission" date="2019-02" db="EMBL/GenBank/DDBJ databases">
        <authorList>
            <person name="Goldberg S.R."/>
            <person name="Haltli B.A."/>
            <person name="Correa H."/>
            <person name="Russell K.G."/>
        </authorList>
    </citation>
    <scope>NUCLEOTIDE SEQUENCE [LARGE SCALE GENOMIC DNA]</scope>
    <source>
        <strain evidence="3 4">JCM 16186</strain>
    </source>
</reference>
<comment type="caution">
    <text evidence="3">The sequence shown here is derived from an EMBL/GenBank/DDBJ whole genome shotgun (WGS) entry which is preliminary data.</text>
</comment>
<evidence type="ECO:0000256" key="1">
    <source>
        <dbReference type="SAM" id="Phobius"/>
    </source>
</evidence>
<dbReference type="InterPro" id="IPR001054">
    <property type="entry name" value="A/G_cyclase"/>
</dbReference>
<dbReference type="CDD" id="cd07302">
    <property type="entry name" value="CHD"/>
    <property type="match status" value="1"/>
</dbReference>
<accession>A0ABW9RXR4</accession>
<name>A0ABW9RXR4_9BACT</name>
<gene>
    <name evidence="3" type="ORF">E1163_27590</name>
</gene>
<proteinExistence type="predicted"/>
<feature type="transmembrane region" description="Helical" evidence="1">
    <location>
        <begin position="89"/>
        <end position="115"/>
    </location>
</feature>
<keyword evidence="1" id="KW-0812">Transmembrane</keyword>
<evidence type="ECO:0000313" key="3">
    <source>
        <dbReference type="EMBL" id="MTI28753.1"/>
    </source>
</evidence>
<feature type="transmembrane region" description="Helical" evidence="1">
    <location>
        <begin position="135"/>
        <end position="157"/>
    </location>
</feature>
<feature type="transmembrane region" description="Helical" evidence="1">
    <location>
        <begin position="53"/>
        <end position="77"/>
    </location>
</feature>
<evidence type="ECO:0000259" key="2">
    <source>
        <dbReference type="PROSITE" id="PS50125"/>
    </source>
</evidence>
<sequence length="375" mass="42690">MKNILSNNTKIKIRTVLFITIGWILIGILNIYYNHLIMLSQEAFEFNDYDLETALITNVVALLIAGVGGGSLIIFFLKDRLRKMPLGMVIIINTISFLVIIAVVSTIAFVFYYYILVGESYFDGDLWFNLTEFVSSYGFLLNLIVWTIVATATIVVLQVNDKYGRGVFLETLLGKYHNPINEERIFMFLDLKSSTTIAEQLGHKKYFKLLNRFFEDVTKGVIENKGDIYQYVGDEVVITWSLEDGLENANCIRCFFEIESIINRRAHKYMEKYRVKPTFKAALHGGEVTTGEVGTFKKDIIFTGDVLNTTSRIEDKCNEFNAKLLVSDALVSQLPVNGEFEVQEIGDVELRGKQNLVKVYKVSKVFTGEEDVIVE</sequence>